<feature type="domain" description="GGDEF" evidence="3">
    <location>
        <begin position="107"/>
        <end position="240"/>
    </location>
</feature>
<dbReference type="Proteomes" id="UP000539372">
    <property type="component" value="Unassembled WGS sequence"/>
</dbReference>
<dbReference type="InterPro" id="IPR043128">
    <property type="entry name" value="Rev_trsase/Diguanyl_cyclase"/>
</dbReference>
<proteinExistence type="predicted"/>
<dbReference type="InterPro" id="IPR050469">
    <property type="entry name" value="Diguanylate_Cyclase"/>
</dbReference>
<dbReference type="AlphaFoldDB" id="A0A7Y0E087"/>
<reference evidence="4 5" key="1">
    <citation type="submission" date="2020-04" db="EMBL/GenBank/DDBJ databases">
        <title>Rhodospirillaceae bacterium KN72 isolated from deep sea.</title>
        <authorList>
            <person name="Zhang D.-C."/>
        </authorList>
    </citation>
    <scope>NUCLEOTIDE SEQUENCE [LARGE SCALE GENOMIC DNA]</scope>
    <source>
        <strain evidence="4 5">KN72</strain>
    </source>
</reference>
<dbReference type="InterPro" id="IPR000160">
    <property type="entry name" value="GGDEF_dom"/>
</dbReference>
<dbReference type="PANTHER" id="PTHR45138:SF9">
    <property type="entry name" value="DIGUANYLATE CYCLASE DGCM-RELATED"/>
    <property type="match status" value="1"/>
</dbReference>
<dbReference type="GO" id="GO:0052621">
    <property type="term" value="F:diguanylate cyclase activity"/>
    <property type="evidence" value="ECO:0007669"/>
    <property type="project" value="UniProtKB-EC"/>
</dbReference>
<evidence type="ECO:0000256" key="2">
    <source>
        <dbReference type="ARBA" id="ARBA00034247"/>
    </source>
</evidence>
<evidence type="ECO:0000256" key="1">
    <source>
        <dbReference type="ARBA" id="ARBA00012528"/>
    </source>
</evidence>
<dbReference type="GO" id="GO:1902201">
    <property type="term" value="P:negative regulation of bacterial-type flagellum-dependent cell motility"/>
    <property type="evidence" value="ECO:0007669"/>
    <property type="project" value="TreeGrafter"/>
</dbReference>
<sequence>MSTEDRTETRIDALLSAVAALEESGASDDALCALRQEVEWLAGRYRRLDRNLHKLSRVSDRMQSQILELNDKLRKASITDPLTGLANRRGAADALSTQTRAALDHGTGFCVALLDIDHFKAVNDTHGHDVGDEVLEEVSARLTSSLRDNDMIARWGGEEFLVMLRDTSIADAALLIEGFLEALRERPVMTAAGPLKITVSGGLSPHDVTDDDFDHTILKADRALYAAKDGGRDQWRFAED</sequence>
<evidence type="ECO:0000313" key="4">
    <source>
        <dbReference type="EMBL" id="NMM44850.1"/>
    </source>
</evidence>
<dbReference type="SUPFAM" id="SSF55073">
    <property type="entry name" value="Nucleotide cyclase"/>
    <property type="match status" value="1"/>
</dbReference>
<dbReference type="PANTHER" id="PTHR45138">
    <property type="entry name" value="REGULATORY COMPONENTS OF SENSORY TRANSDUCTION SYSTEM"/>
    <property type="match status" value="1"/>
</dbReference>
<name>A0A7Y0E087_9PROT</name>
<dbReference type="GO" id="GO:0043709">
    <property type="term" value="P:cell adhesion involved in single-species biofilm formation"/>
    <property type="evidence" value="ECO:0007669"/>
    <property type="project" value="TreeGrafter"/>
</dbReference>
<dbReference type="InterPro" id="IPR029787">
    <property type="entry name" value="Nucleotide_cyclase"/>
</dbReference>
<protein>
    <recommendedName>
        <fullName evidence="1">diguanylate cyclase</fullName>
        <ecNumber evidence="1">2.7.7.65</ecNumber>
    </recommendedName>
</protein>
<evidence type="ECO:0000313" key="5">
    <source>
        <dbReference type="Proteomes" id="UP000539372"/>
    </source>
</evidence>
<evidence type="ECO:0000259" key="3">
    <source>
        <dbReference type="PROSITE" id="PS50887"/>
    </source>
</evidence>
<accession>A0A7Y0E087</accession>
<comment type="catalytic activity">
    <reaction evidence="2">
        <text>2 GTP = 3',3'-c-di-GMP + 2 diphosphate</text>
        <dbReference type="Rhea" id="RHEA:24898"/>
        <dbReference type="ChEBI" id="CHEBI:33019"/>
        <dbReference type="ChEBI" id="CHEBI:37565"/>
        <dbReference type="ChEBI" id="CHEBI:58805"/>
        <dbReference type="EC" id="2.7.7.65"/>
    </reaction>
</comment>
<dbReference type="Pfam" id="PF00990">
    <property type="entry name" value="GGDEF"/>
    <property type="match status" value="1"/>
</dbReference>
<comment type="caution">
    <text evidence="4">The sequence shown here is derived from an EMBL/GenBank/DDBJ whole genome shotgun (WGS) entry which is preliminary data.</text>
</comment>
<organism evidence="4 5">
    <name type="scientific">Pacificispira spongiicola</name>
    <dbReference type="NCBI Taxonomy" id="2729598"/>
    <lineage>
        <taxon>Bacteria</taxon>
        <taxon>Pseudomonadati</taxon>
        <taxon>Pseudomonadota</taxon>
        <taxon>Alphaproteobacteria</taxon>
        <taxon>Rhodospirillales</taxon>
        <taxon>Rhodospirillaceae</taxon>
        <taxon>Pacificispira</taxon>
    </lineage>
</organism>
<dbReference type="GO" id="GO:0005886">
    <property type="term" value="C:plasma membrane"/>
    <property type="evidence" value="ECO:0007669"/>
    <property type="project" value="TreeGrafter"/>
</dbReference>
<keyword evidence="5" id="KW-1185">Reference proteome</keyword>
<dbReference type="EMBL" id="JABBNT010000003">
    <property type="protein sequence ID" value="NMM44850.1"/>
    <property type="molecule type" value="Genomic_DNA"/>
</dbReference>
<dbReference type="FunFam" id="3.30.70.270:FF:000001">
    <property type="entry name" value="Diguanylate cyclase domain protein"/>
    <property type="match status" value="1"/>
</dbReference>
<dbReference type="CDD" id="cd01949">
    <property type="entry name" value="GGDEF"/>
    <property type="match status" value="1"/>
</dbReference>
<dbReference type="SMART" id="SM00267">
    <property type="entry name" value="GGDEF"/>
    <property type="match status" value="1"/>
</dbReference>
<dbReference type="EC" id="2.7.7.65" evidence="1"/>
<dbReference type="Gene3D" id="3.30.70.270">
    <property type="match status" value="1"/>
</dbReference>
<dbReference type="NCBIfam" id="TIGR00254">
    <property type="entry name" value="GGDEF"/>
    <property type="match status" value="1"/>
</dbReference>
<dbReference type="PROSITE" id="PS50887">
    <property type="entry name" value="GGDEF"/>
    <property type="match status" value="1"/>
</dbReference>
<gene>
    <name evidence="4" type="ORF">HH303_10210</name>
</gene>
<dbReference type="RefSeq" id="WP_169625239.1">
    <property type="nucleotide sequence ID" value="NZ_JABBNT010000003.1"/>
</dbReference>